<sequence length="466" mass="49840">MSLLPLSEAGRPVIGTKDAADRALLEFQSPSAAIVTAPVPWLARGSVWAIALMLAISVLAMGLIPVDKVVTARGRVVSRMPISVVQPLETSIVRSIGVTEGQQVHAGDTLAELDSTFTAADVGGLASQVSMLEAEVARLQAEADGRLFTYAGSDANLMLQAAIAAQRLSERKLKEEMYRQRVDSLNAVLTRSAEDVQTFQARQKVADKILSIRKELERKQVGSLVNSLAALDNQLEITRSLSNAAQSAEGARHDLEAAQAERDAYDQNWRAEVSQRLAEQRHKLNDAREQLSKAQRRRQLVELRADRDATVLTVAKVSVGSVLQSGEQLITLVPADAPLEAEVNIAGHDNGFVQAGAPVAVKFDTFPASQYGLAHGTVRTVSADSFVGTDDVKTRPGAAPASPGSSEPFYRSRITLDEVNLHGVPAGFHVVPGMPVTADIKVGQGTVLAYLLGRILPVASEGMREP</sequence>
<keyword evidence="5 9" id="KW-0997">Cell inner membrane</keyword>
<dbReference type="Proteomes" id="UP000680348">
    <property type="component" value="Unassembled WGS sequence"/>
</dbReference>
<keyword evidence="8" id="KW-0472">Membrane</keyword>
<dbReference type="InterPro" id="IPR010129">
    <property type="entry name" value="T1SS_HlyD"/>
</dbReference>
<evidence type="ECO:0000256" key="9">
    <source>
        <dbReference type="RuleBase" id="RU365093"/>
    </source>
</evidence>
<dbReference type="InterPro" id="IPR050739">
    <property type="entry name" value="MFP"/>
</dbReference>
<organism evidence="12 13">
    <name type="scientific">Pseudaminobacter soli</name>
    <name type="common">ex Zhang et al. 2022</name>
    <dbReference type="NCBI Taxonomy" id="2831468"/>
    <lineage>
        <taxon>Bacteria</taxon>
        <taxon>Pseudomonadati</taxon>
        <taxon>Pseudomonadota</taxon>
        <taxon>Alphaproteobacteria</taxon>
        <taxon>Hyphomicrobiales</taxon>
        <taxon>Phyllobacteriaceae</taxon>
        <taxon>Pseudaminobacter</taxon>
    </lineage>
</organism>
<evidence type="ECO:0000256" key="5">
    <source>
        <dbReference type="ARBA" id="ARBA00022519"/>
    </source>
</evidence>
<evidence type="ECO:0000256" key="6">
    <source>
        <dbReference type="ARBA" id="ARBA00022692"/>
    </source>
</evidence>
<dbReference type="InterPro" id="IPR058982">
    <property type="entry name" value="Beta-barrel_AprE"/>
</dbReference>
<protein>
    <recommendedName>
        <fullName evidence="9">Membrane fusion protein (MFP) family protein</fullName>
    </recommendedName>
</protein>
<accession>A0A942E0N4</accession>
<keyword evidence="7" id="KW-1133">Transmembrane helix</keyword>
<keyword evidence="10" id="KW-0175">Coiled coil</keyword>
<dbReference type="PANTHER" id="PTHR30386:SF26">
    <property type="entry name" value="TRANSPORT PROTEIN COMB"/>
    <property type="match status" value="1"/>
</dbReference>
<evidence type="ECO:0000256" key="3">
    <source>
        <dbReference type="ARBA" id="ARBA00022448"/>
    </source>
</evidence>
<comment type="caution">
    <text evidence="12">The sequence shown here is derived from an EMBL/GenBank/DDBJ whole genome shotgun (WGS) entry which is preliminary data.</text>
</comment>
<dbReference type="Gene3D" id="2.40.30.170">
    <property type="match status" value="1"/>
</dbReference>
<evidence type="ECO:0000313" key="12">
    <source>
        <dbReference type="EMBL" id="MBS3651669.1"/>
    </source>
</evidence>
<dbReference type="EMBL" id="JAGWCR010000015">
    <property type="protein sequence ID" value="MBS3651669.1"/>
    <property type="molecule type" value="Genomic_DNA"/>
</dbReference>
<gene>
    <name evidence="12" type="ORF">KEU06_23915</name>
</gene>
<dbReference type="GO" id="GO:0005886">
    <property type="term" value="C:plasma membrane"/>
    <property type="evidence" value="ECO:0007669"/>
    <property type="project" value="UniProtKB-SubCell"/>
</dbReference>
<evidence type="ECO:0000313" key="13">
    <source>
        <dbReference type="Proteomes" id="UP000680348"/>
    </source>
</evidence>
<dbReference type="PANTHER" id="PTHR30386">
    <property type="entry name" value="MEMBRANE FUSION SUBUNIT OF EMRAB-TOLC MULTIDRUG EFFLUX PUMP"/>
    <property type="match status" value="1"/>
</dbReference>
<evidence type="ECO:0000256" key="10">
    <source>
        <dbReference type="SAM" id="Coils"/>
    </source>
</evidence>
<evidence type="ECO:0000259" key="11">
    <source>
        <dbReference type="Pfam" id="PF26002"/>
    </source>
</evidence>
<evidence type="ECO:0000256" key="1">
    <source>
        <dbReference type="ARBA" id="ARBA00004377"/>
    </source>
</evidence>
<dbReference type="RefSeq" id="WP_188257227.1">
    <property type="nucleotide sequence ID" value="NZ_JABVCF010000015.1"/>
</dbReference>
<comment type="similarity">
    <text evidence="2 9">Belongs to the membrane fusion protein (MFP) (TC 8.A.1) family.</text>
</comment>
<keyword evidence="3 9" id="KW-0813">Transport</keyword>
<reference evidence="12" key="1">
    <citation type="submission" date="2021-04" db="EMBL/GenBank/DDBJ databases">
        <title>Pseudaminobacter soli sp. nov., isolated from paddy soil contaminated by heavy metals.</title>
        <authorList>
            <person name="Zhang K."/>
        </authorList>
    </citation>
    <scope>NUCLEOTIDE SEQUENCE</scope>
    <source>
        <strain evidence="12">19-2017</strain>
    </source>
</reference>
<evidence type="ECO:0000256" key="4">
    <source>
        <dbReference type="ARBA" id="ARBA00022475"/>
    </source>
</evidence>
<dbReference type="GO" id="GO:0015031">
    <property type="term" value="P:protein transport"/>
    <property type="evidence" value="ECO:0007669"/>
    <property type="project" value="InterPro"/>
</dbReference>
<proteinExistence type="inferred from homology"/>
<evidence type="ECO:0000256" key="8">
    <source>
        <dbReference type="ARBA" id="ARBA00023136"/>
    </source>
</evidence>
<dbReference type="PRINTS" id="PR01490">
    <property type="entry name" value="RTXTOXIND"/>
</dbReference>
<keyword evidence="13" id="KW-1185">Reference proteome</keyword>
<keyword evidence="6" id="KW-0812">Transmembrane</keyword>
<feature type="coiled-coil region" evidence="10">
    <location>
        <begin position="241"/>
        <end position="304"/>
    </location>
</feature>
<dbReference type="NCBIfam" id="TIGR01843">
    <property type="entry name" value="type_I_hlyD"/>
    <property type="match status" value="1"/>
</dbReference>
<feature type="domain" description="AprE-like beta-barrel" evidence="11">
    <location>
        <begin position="340"/>
        <end position="443"/>
    </location>
</feature>
<dbReference type="Gene3D" id="2.40.50.100">
    <property type="match status" value="1"/>
</dbReference>
<keyword evidence="4 9" id="KW-1003">Cell membrane</keyword>
<dbReference type="AlphaFoldDB" id="A0A942E0N4"/>
<evidence type="ECO:0000256" key="7">
    <source>
        <dbReference type="ARBA" id="ARBA00022989"/>
    </source>
</evidence>
<name>A0A942E0N4_9HYPH</name>
<dbReference type="Pfam" id="PF26002">
    <property type="entry name" value="Beta-barrel_AprE"/>
    <property type="match status" value="1"/>
</dbReference>
<evidence type="ECO:0000256" key="2">
    <source>
        <dbReference type="ARBA" id="ARBA00009477"/>
    </source>
</evidence>
<comment type="subcellular location">
    <subcellularLocation>
        <location evidence="1 9">Cell inner membrane</location>
        <topology evidence="1 9">Single-pass membrane protein</topology>
    </subcellularLocation>
</comment>